<organism evidence="2 3">
    <name type="scientific">Rhizophagus irregularis</name>
    <dbReference type="NCBI Taxonomy" id="588596"/>
    <lineage>
        <taxon>Eukaryota</taxon>
        <taxon>Fungi</taxon>
        <taxon>Fungi incertae sedis</taxon>
        <taxon>Mucoromycota</taxon>
        <taxon>Glomeromycotina</taxon>
        <taxon>Glomeromycetes</taxon>
        <taxon>Glomerales</taxon>
        <taxon>Glomeraceae</taxon>
        <taxon>Rhizophagus</taxon>
    </lineage>
</organism>
<sequence>MTESRTHKYFDRKSSEWNITRFLEECEVESLELKIDRYLKSLEDIIKYEQGNRFQRAQTLLDRYREGTRPDRQVARKWEDGRKSDRTIGGSSIYFHNSTITGNAMINNSGTINERNRERDQEKSTSEDPKKSKKQQAEETSPVMTPPPNIRNRSPPPSYYSGNNSLNDYEVADATEASPKTNYRNESNVEITRKEDDNPFDARTDEGSTKYKVVLSWRHAINNMVINNVSENDWVTRDGYNISIDFRNFQLKCLSSIMYCNELKPEYVECTEKTWNEALPISLIPKEPTVADLVIIEYNRLLSDSKSLNTKWRSNWSKGNTFTYLSSVSYNDDKKLDEDTFIHRYCHQILEEIFNKTELSLVWANGESESSKERRLLDGHNHGRKPDFQILSKIDDTEREFIFGEIKPPHCPNTINKSIIKLAEFMKGSLNFIINIYGYVAGLETYGILICGSEIKIFSIDLVYDGLYRCNLLSKVLFPTESANFLNILTVVSTLYSLLERARSTINIINSSRLTTESSSSRHSYCRNSNSSPKKIHVPIVRI</sequence>
<evidence type="ECO:0000313" key="2">
    <source>
        <dbReference type="EMBL" id="PKK65638.1"/>
    </source>
</evidence>
<dbReference type="VEuPathDB" id="FungiDB:RhiirA1_542580"/>
<reference evidence="2 3" key="1">
    <citation type="submission" date="2016-04" db="EMBL/GenBank/DDBJ databases">
        <title>Genome analyses suggest a sexual origin of heterokaryosis in a supposedly ancient asexual fungus.</title>
        <authorList>
            <person name="Ropars J."/>
            <person name="Sedzielewska K."/>
            <person name="Noel J."/>
            <person name="Charron P."/>
            <person name="Farinelli L."/>
            <person name="Marton T."/>
            <person name="Kruger M."/>
            <person name="Pelin A."/>
            <person name="Brachmann A."/>
            <person name="Corradi N."/>
        </authorList>
    </citation>
    <scope>NUCLEOTIDE SEQUENCE [LARGE SCALE GENOMIC DNA]</scope>
    <source>
        <strain evidence="2 3">C2</strain>
    </source>
</reference>
<feature type="region of interest" description="Disordered" evidence="1">
    <location>
        <begin position="67"/>
        <end position="205"/>
    </location>
</feature>
<evidence type="ECO:0000256" key="1">
    <source>
        <dbReference type="SAM" id="MobiDB-lite"/>
    </source>
</evidence>
<dbReference type="VEuPathDB" id="FungiDB:FUN_018378"/>
<feature type="compositionally biased region" description="Basic and acidic residues" evidence="1">
    <location>
        <begin position="67"/>
        <end position="86"/>
    </location>
</feature>
<dbReference type="VEuPathDB" id="FungiDB:RhiirFUN_006306"/>
<feature type="compositionally biased region" description="Polar residues" evidence="1">
    <location>
        <begin position="94"/>
        <end position="113"/>
    </location>
</feature>
<protein>
    <submittedName>
        <fullName evidence="2">Uncharacterized protein</fullName>
    </submittedName>
</protein>
<evidence type="ECO:0000313" key="3">
    <source>
        <dbReference type="Proteomes" id="UP000233469"/>
    </source>
</evidence>
<dbReference type="VEuPathDB" id="FungiDB:RhiirA1_473753"/>
<dbReference type="VEuPathDB" id="FungiDB:RhiirA1_422686"/>
<feature type="compositionally biased region" description="Basic and acidic residues" evidence="1">
    <location>
        <begin position="191"/>
        <end position="205"/>
    </location>
</feature>
<gene>
    <name evidence="2" type="ORF">RhiirC2_785851</name>
</gene>
<dbReference type="VEuPathDB" id="FungiDB:FUN_009557"/>
<feature type="compositionally biased region" description="Pro residues" evidence="1">
    <location>
        <begin position="144"/>
        <end position="158"/>
    </location>
</feature>
<comment type="caution">
    <text evidence="2">The sequence shown here is derived from an EMBL/GenBank/DDBJ whole genome shotgun (WGS) entry which is preliminary data.</text>
</comment>
<feature type="compositionally biased region" description="Basic and acidic residues" evidence="1">
    <location>
        <begin position="114"/>
        <end position="130"/>
    </location>
</feature>
<reference evidence="2 3" key="2">
    <citation type="submission" date="2017-10" db="EMBL/GenBank/DDBJ databases">
        <title>Extensive intraspecific genome diversity in a model arbuscular mycorrhizal fungus.</title>
        <authorList>
            <person name="Chen E.C.H."/>
            <person name="Morin E."/>
            <person name="Baudet D."/>
            <person name="Noel J."/>
            <person name="Ndikumana S."/>
            <person name="Charron P."/>
            <person name="St-Onge C."/>
            <person name="Giorgi J."/>
            <person name="Grigoriev I.V."/>
            <person name="Roux C."/>
            <person name="Martin F.M."/>
            <person name="Corradi N."/>
        </authorList>
    </citation>
    <scope>NUCLEOTIDE SEQUENCE [LARGE SCALE GENOMIC DNA]</scope>
    <source>
        <strain evidence="2 3">C2</strain>
    </source>
</reference>
<proteinExistence type="predicted"/>
<name>A0A2N1MVJ7_9GLOM</name>
<dbReference type="VEuPathDB" id="FungiDB:RhiirFUN_011493"/>
<dbReference type="Proteomes" id="UP000233469">
    <property type="component" value="Unassembled WGS sequence"/>
</dbReference>
<dbReference type="AlphaFoldDB" id="A0A2N1MVJ7"/>
<accession>A0A2N1MVJ7</accession>
<dbReference type="EMBL" id="LLXL01001223">
    <property type="protein sequence ID" value="PKK65638.1"/>
    <property type="molecule type" value="Genomic_DNA"/>
</dbReference>
<feature type="compositionally biased region" description="Polar residues" evidence="1">
    <location>
        <begin position="178"/>
        <end position="190"/>
    </location>
</feature>